<feature type="coiled-coil region" evidence="1">
    <location>
        <begin position="130"/>
        <end position="157"/>
    </location>
</feature>
<organism evidence="2">
    <name type="scientific">Zooxanthella nutricula</name>
    <dbReference type="NCBI Taxonomy" id="1333877"/>
    <lineage>
        <taxon>Eukaryota</taxon>
        <taxon>Sar</taxon>
        <taxon>Alveolata</taxon>
        <taxon>Dinophyceae</taxon>
        <taxon>Peridiniales</taxon>
        <taxon>Peridiniales incertae sedis</taxon>
        <taxon>Zooxanthella</taxon>
    </lineage>
</organism>
<protein>
    <submittedName>
        <fullName evidence="2">Uncharacterized protein</fullName>
    </submittedName>
</protein>
<reference evidence="2" key="1">
    <citation type="submission" date="2021-01" db="EMBL/GenBank/DDBJ databases">
        <authorList>
            <person name="Corre E."/>
            <person name="Pelletier E."/>
            <person name="Niang G."/>
            <person name="Scheremetjew M."/>
            <person name="Finn R."/>
            <person name="Kale V."/>
            <person name="Holt S."/>
            <person name="Cochrane G."/>
            <person name="Meng A."/>
            <person name="Brown T."/>
            <person name="Cohen L."/>
        </authorList>
    </citation>
    <scope>NUCLEOTIDE SEQUENCE</scope>
    <source>
        <strain evidence="2">RCC3387</strain>
    </source>
</reference>
<dbReference type="EMBL" id="HBGW01058077">
    <property type="protein sequence ID" value="CAD9597972.1"/>
    <property type="molecule type" value="Transcribed_RNA"/>
</dbReference>
<accession>A0A7S2L937</accession>
<proteinExistence type="predicted"/>
<gene>
    <name evidence="2" type="ORF">BRAN1462_LOCUS36926</name>
</gene>
<name>A0A7S2L937_9DINO</name>
<dbReference type="AlphaFoldDB" id="A0A7S2L937"/>
<keyword evidence="1" id="KW-0175">Coiled coil</keyword>
<evidence type="ECO:0000256" key="1">
    <source>
        <dbReference type="SAM" id="Coils"/>
    </source>
</evidence>
<evidence type="ECO:0000313" key="2">
    <source>
        <dbReference type="EMBL" id="CAD9597972.1"/>
    </source>
</evidence>
<sequence>MLGAAGSAWVPASSGAASAAARRRLPARRAGSEVFLADSGPKARQVVEAYKKLVGEKDEKVAAEVIQALDPEQRVTLKRLIEAKGGAGREITTTDPEMGDLPERLFKKLQMLKTDEEVIAWRRRIDPKMAQEVQELIEVHQAELADKEAALEHADEAEAQQAWEYFKKQFPQPAENGRYFTTPVREADIKYRFRRLREALDVDAAVVVQIAGKDATPFVTDPDFIRRTWKAILSACDGDKQDALDSLVLKHPGVLIAKGEKIKDQLTQARITASAIDAASGLKNVFNVFR</sequence>